<accession>A0A2S4N4K4</accession>
<feature type="transmembrane region" description="Helical" evidence="1">
    <location>
        <begin position="151"/>
        <end position="168"/>
    </location>
</feature>
<evidence type="ECO:0000313" key="2">
    <source>
        <dbReference type="EMBL" id="POS00669.1"/>
    </source>
</evidence>
<evidence type="ECO:0000256" key="1">
    <source>
        <dbReference type="SAM" id="Phobius"/>
    </source>
</evidence>
<comment type="caution">
    <text evidence="2">The sequence shown here is derived from an EMBL/GenBank/DDBJ whole genome shotgun (WGS) entry which is preliminary data.</text>
</comment>
<dbReference type="AlphaFoldDB" id="A0A2S4N4K4"/>
<keyword evidence="1" id="KW-0472">Membrane</keyword>
<name>A0A2S4N4K4_9FLAO</name>
<dbReference type="EMBL" id="PQNY01000033">
    <property type="protein sequence ID" value="POS00669.1"/>
    <property type="molecule type" value="Genomic_DNA"/>
</dbReference>
<protein>
    <submittedName>
        <fullName evidence="2">Uncharacterized protein</fullName>
    </submittedName>
</protein>
<organism evidence="2 3">
    <name type="scientific">Flavobacterium croceum DSM 17960</name>
    <dbReference type="NCBI Taxonomy" id="1121886"/>
    <lineage>
        <taxon>Bacteria</taxon>
        <taxon>Pseudomonadati</taxon>
        <taxon>Bacteroidota</taxon>
        <taxon>Flavobacteriia</taxon>
        <taxon>Flavobacteriales</taxon>
        <taxon>Flavobacteriaceae</taxon>
        <taxon>Flavobacterium</taxon>
    </lineage>
</organism>
<reference evidence="2 3" key="1">
    <citation type="submission" date="2018-01" db="EMBL/GenBank/DDBJ databases">
        <title>Genomic Encyclopedia of Type Strains, Phase I: the one thousand microbial genomes (KMG-I) project.</title>
        <authorList>
            <person name="Goeker M."/>
        </authorList>
    </citation>
    <scope>NUCLEOTIDE SEQUENCE [LARGE SCALE GENOMIC DNA]</scope>
    <source>
        <strain evidence="2 3">DSM 17960</strain>
    </source>
</reference>
<proteinExistence type="predicted"/>
<keyword evidence="1" id="KW-1133">Transmembrane helix</keyword>
<keyword evidence="1" id="KW-0812">Transmembrane</keyword>
<evidence type="ECO:0000313" key="3">
    <source>
        <dbReference type="Proteomes" id="UP000237056"/>
    </source>
</evidence>
<keyword evidence="3" id="KW-1185">Reference proteome</keyword>
<dbReference type="Proteomes" id="UP000237056">
    <property type="component" value="Unassembled WGS sequence"/>
</dbReference>
<gene>
    <name evidence="2" type="ORF">Q361_1338</name>
</gene>
<sequence length="176" mass="21095">MRSSQPRQAPERWQILLKKMKKENIKSNLVFLDTILKNILDNSINYEIEYDELFIKTFKISFFEEKSNFKSKIVSFVQSKKNLWEYDFELPEKYNSNNAKYLKALDFLEKNELIKLNENVSITYLGIIKLSKDGFYGEYKMERNSKYLQKLVWIVSILTFGIVLWQFISKINLKCI</sequence>